<reference evidence="1" key="1">
    <citation type="journal article" date="2013" name="Genetics">
        <title>The draft genome and transcriptome of Panagrellus redivivus are shaped by the harsh demands of a free-living lifestyle.</title>
        <authorList>
            <person name="Srinivasan J."/>
            <person name="Dillman A.R."/>
            <person name="Macchietto M.G."/>
            <person name="Heikkinen L."/>
            <person name="Lakso M."/>
            <person name="Fracchia K.M."/>
            <person name="Antoshechkin I."/>
            <person name="Mortazavi A."/>
            <person name="Wong G."/>
            <person name="Sternberg P.W."/>
        </authorList>
    </citation>
    <scope>NUCLEOTIDE SEQUENCE [LARGE SCALE GENOMIC DNA]</scope>
    <source>
        <strain evidence="1">MT8872</strain>
    </source>
</reference>
<organism evidence="1 2">
    <name type="scientific">Panagrellus redivivus</name>
    <name type="common">Microworm</name>
    <dbReference type="NCBI Taxonomy" id="6233"/>
    <lineage>
        <taxon>Eukaryota</taxon>
        <taxon>Metazoa</taxon>
        <taxon>Ecdysozoa</taxon>
        <taxon>Nematoda</taxon>
        <taxon>Chromadorea</taxon>
        <taxon>Rhabditida</taxon>
        <taxon>Tylenchina</taxon>
        <taxon>Panagrolaimomorpha</taxon>
        <taxon>Panagrolaimoidea</taxon>
        <taxon>Panagrolaimidae</taxon>
        <taxon>Panagrellus</taxon>
    </lineage>
</organism>
<evidence type="ECO:0000313" key="2">
    <source>
        <dbReference type="WBParaSite" id="Pan_g12416.t1"/>
    </source>
</evidence>
<dbReference type="WBParaSite" id="Pan_g12416.t1">
    <property type="protein sequence ID" value="Pan_g12416.t1"/>
    <property type="gene ID" value="Pan_g12416"/>
</dbReference>
<sequence>MPYPLEKLPYGLRRRLRELATRSEAYALQVAAPNYTGFQPVQKIQLVPVAEFSIAESKLQKHLYPDYWPQNYHKITVQPTSENSHEAPLYIVSRDLQIRDFNPNFKLSLILDDFRFEPKEELNFYDCHLDTAFIESLLHAVYSPIDHISFYASVITEDAAKMVFNAPGLKKITINEPSFPPAIWWIEALAEEKCTDLKEFTVYDAQVSIFEIDKGILHKFIKAQRDDFELVIIMEEQLRWHSVIEPLKKLFNEEFKISNIENDSLKKKVTIGFEENSHEDWYYILRVD</sequence>
<dbReference type="AlphaFoldDB" id="A0A7E4ZRA1"/>
<name>A0A7E4ZRA1_PANRE</name>
<reference evidence="2" key="2">
    <citation type="submission" date="2020-10" db="UniProtKB">
        <authorList>
            <consortium name="WormBaseParasite"/>
        </authorList>
    </citation>
    <scope>IDENTIFICATION</scope>
</reference>
<protein>
    <submittedName>
        <fullName evidence="2">Methyltransf_21 domain-containing protein</fullName>
    </submittedName>
</protein>
<accession>A0A7E4ZRA1</accession>
<dbReference type="Proteomes" id="UP000492821">
    <property type="component" value="Unassembled WGS sequence"/>
</dbReference>
<evidence type="ECO:0000313" key="1">
    <source>
        <dbReference type="Proteomes" id="UP000492821"/>
    </source>
</evidence>
<proteinExistence type="predicted"/>
<keyword evidence="1" id="KW-1185">Reference proteome</keyword>